<reference evidence="1 2" key="1">
    <citation type="submission" date="2019-05" db="EMBL/GenBank/DDBJ databases">
        <title>Another draft genome of Portunus trituberculatus and its Hox gene families provides insights of decapod evolution.</title>
        <authorList>
            <person name="Jeong J.-H."/>
            <person name="Song I."/>
            <person name="Kim S."/>
            <person name="Choi T."/>
            <person name="Kim D."/>
            <person name="Ryu S."/>
            <person name="Kim W."/>
        </authorList>
    </citation>
    <scope>NUCLEOTIDE SEQUENCE [LARGE SCALE GENOMIC DNA]</scope>
    <source>
        <tissue evidence="1">Muscle</tissue>
    </source>
</reference>
<comment type="caution">
    <text evidence="1">The sequence shown here is derived from an EMBL/GenBank/DDBJ whole genome shotgun (WGS) entry which is preliminary data.</text>
</comment>
<evidence type="ECO:0000313" key="2">
    <source>
        <dbReference type="Proteomes" id="UP000324222"/>
    </source>
</evidence>
<gene>
    <name evidence="1" type="ORF">E2C01_031830</name>
</gene>
<dbReference type="EMBL" id="VSRR010004038">
    <property type="protein sequence ID" value="MPC38325.1"/>
    <property type="molecule type" value="Genomic_DNA"/>
</dbReference>
<organism evidence="1 2">
    <name type="scientific">Portunus trituberculatus</name>
    <name type="common">Swimming crab</name>
    <name type="synonym">Neptunus trituberculatus</name>
    <dbReference type="NCBI Taxonomy" id="210409"/>
    <lineage>
        <taxon>Eukaryota</taxon>
        <taxon>Metazoa</taxon>
        <taxon>Ecdysozoa</taxon>
        <taxon>Arthropoda</taxon>
        <taxon>Crustacea</taxon>
        <taxon>Multicrustacea</taxon>
        <taxon>Malacostraca</taxon>
        <taxon>Eumalacostraca</taxon>
        <taxon>Eucarida</taxon>
        <taxon>Decapoda</taxon>
        <taxon>Pleocyemata</taxon>
        <taxon>Brachyura</taxon>
        <taxon>Eubrachyura</taxon>
        <taxon>Portunoidea</taxon>
        <taxon>Portunidae</taxon>
        <taxon>Portuninae</taxon>
        <taxon>Portunus</taxon>
    </lineage>
</organism>
<accession>A0A5B7EY02</accession>
<keyword evidence="2" id="KW-1185">Reference proteome</keyword>
<name>A0A5B7EY02_PORTR</name>
<dbReference type="AlphaFoldDB" id="A0A5B7EY02"/>
<proteinExistence type="predicted"/>
<evidence type="ECO:0000313" key="1">
    <source>
        <dbReference type="EMBL" id="MPC38325.1"/>
    </source>
</evidence>
<dbReference type="Proteomes" id="UP000324222">
    <property type="component" value="Unassembled WGS sequence"/>
</dbReference>
<sequence length="90" mass="10159">MTMPDKPEAMGRHCLLPASRYHGVLGQEKHDEYFFSFHSFGRLKRKVAPLTSHAVFIGRGGGEVVKVCVACAYLTLARPHREVCHQIYCN</sequence>
<protein>
    <submittedName>
        <fullName evidence="1">Uncharacterized protein</fullName>
    </submittedName>
</protein>